<keyword evidence="5 6" id="KW-0472">Membrane</keyword>
<evidence type="ECO:0000256" key="1">
    <source>
        <dbReference type="ARBA" id="ARBA00004374"/>
    </source>
</evidence>
<comment type="subcellular location">
    <subcellularLocation>
        <location evidence="1">Mitochondrion outer membrane</location>
        <topology evidence="1">Multi-pass membrane protein</topology>
    </subcellularLocation>
</comment>
<comment type="similarity">
    <text evidence="2">Belongs to the FUN14 family.</text>
</comment>
<evidence type="ECO:0000256" key="4">
    <source>
        <dbReference type="ARBA" id="ARBA00022989"/>
    </source>
</evidence>
<comment type="caution">
    <text evidence="7">The sequence shown here is derived from an EMBL/GenBank/DDBJ whole genome shotgun (WGS) entry which is preliminary data.</text>
</comment>
<reference evidence="7 8" key="1">
    <citation type="submission" date="2019-10" db="EMBL/GenBank/DDBJ databases">
        <title>Assembly and Annotation for the nematode Trichostrongylus colubriformis.</title>
        <authorList>
            <person name="Martin J."/>
        </authorList>
    </citation>
    <scope>NUCLEOTIDE SEQUENCE [LARGE SCALE GENOMIC DNA]</scope>
    <source>
        <strain evidence="7">G859</strain>
        <tissue evidence="7">Whole worm</tissue>
    </source>
</reference>
<dbReference type="GO" id="GO:0005741">
    <property type="term" value="C:mitochondrial outer membrane"/>
    <property type="evidence" value="ECO:0007669"/>
    <property type="project" value="UniProtKB-SubCell"/>
</dbReference>
<dbReference type="Proteomes" id="UP001331761">
    <property type="component" value="Unassembled WGS sequence"/>
</dbReference>
<dbReference type="EMBL" id="WIXE01008799">
    <property type="protein sequence ID" value="KAK5978982.1"/>
    <property type="molecule type" value="Genomic_DNA"/>
</dbReference>
<protein>
    <submittedName>
        <fullName evidence="7">Uncharacterized protein</fullName>
    </submittedName>
</protein>
<evidence type="ECO:0000256" key="3">
    <source>
        <dbReference type="ARBA" id="ARBA00022692"/>
    </source>
</evidence>
<dbReference type="InterPro" id="IPR007014">
    <property type="entry name" value="FUN14"/>
</dbReference>
<organism evidence="7 8">
    <name type="scientific">Trichostrongylus colubriformis</name>
    <name type="common">Black scour worm</name>
    <dbReference type="NCBI Taxonomy" id="6319"/>
    <lineage>
        <taxon>Eukaryota</taxon>
        <taxon>Metazoa</taxon>
        <taxon>Ecdysozoa</taxon>
        <taxon>Nematoda</taxon>
        <taxon>Chromadorea</taxon>
        <taxon>Rhabditida</taxon>
        <taxon>Rhabditina</taxon>
        <taxon>Rhabditomorpha</taxon>
        <taxon>Strongyloidea</taxon>
        <taxon>Trichostrongylidae</taxon>
        <taxon>Trichostrongylus</taxon>
    </lineage>
</organism>
<sequence>MNVLSSIYSVITLPYTYITFKYHYNCIIFFMSFWRILSSIIQVCNYRGYVKLNRTKFEKDVLDLKRGLEKKLLGKTESMIPDEQEIGSFLRSNAWLLTGFAAGWLLGFGIA</sequence>
<evidence type="ECO:0000256" key="2">
    <source>
        <dbReference type="ARBA" id="ARBA00009160"/>
    </source>
</evidence>
<name>A0AAN8FHM9_TRICO</name>
<dbReference type="Pfam" id="PF04930">
    <property type="entry name" value="FUN14"/>
    <property type="match status" value="1"/>
</dbReference>
<evidence type="ECO:0000313" key="8">
    <source>
        <dbReference type="Proteomes" id="UP001331761"/>
    </source>
</evidence>
<evidence type="ECO:0000256" key="6">
    <source>
        <dbReference type="SAM" id="Phobius"/>
    </source>
</evidence>
<gene>
    <name evidence="7" type="ORF">GCK32_011460</name>
</gene>
<dbReference type="AlphaFoldDB" id="A0AAN8FHM9"/>
<evidence type="ECO:0000256" key="5">
    <source>
        <dbReference type="ARBA" id="ARBA00023136"/>
    </source>
</evidence>
<keyword evidence="4 6" id="KW-1133">Transmembrane helix</keyword>
<proteinExistence type="inferred from homology"/>
<evidence type="ECO:0000313" key="7">
    <source>
        <dbReference type="EMBL" id="KAK5978982.1"/>
    </source>
</evidence>
<accession>A0AAN8FHM9</accession>
<feature type="transmembrane region" description="Helical" evidence="6">
    <location>
        <begin position="22"/>
        <end position="44"/>
    </location>
</feature>
<keyword evidence="3 6" id="KW-0812">Transmembrane</keyword>
<keyword evidence="8" id="KW-1185">Reference proteome</keyword>